<dbReference type="AlphaFoldDB" id="A0A380P2Y3"/>
<dbReference type="EC" id="2.6.1.-" evidence="7"/>
<organism evidence="7 8">
    <name type="scientific">Weissella viridescens</name>
    <name type="common">Lactobacillus viridescens</name>
    <dbReference type="NCBI Taxonomy" id="1629"/>
    <lineage>
        <taxon>Bacteria</taxon>
        <taxon>Bacillati</taxon>
        <taxon>Bacillota</taxon>
        <taxon>Bacilli</taxon>
        <taxon>Lactobacillales</taxon>
        <taxon>Lactobacillaceae</taxon>
        <taxon>Weissella</taxon>
    </lineage>
</organism>
<keyword evidence="4 7" id="KW-0808">Transferase</keyword>
<dbReference type="EMBL" id="UHIV01000004">
    <property type="protein sequence ID" value="SUP59505.1"/>
    <property type="molecule type" value="Genomic_DNA"/>
</dbReference>
<name>A0A380P2Y3_WEIVI</name>
<accession>A0A380P2Y3</accession>
<evidence type="ECO:0000256" key="4">
    <source>
        <dbReference type="ARBA" id="ARBA00022679"/>
    </source>
</evidence>
<evidence type="ECO:0000256" key="3">
    <source>
        <dbReference type="ARBA" id="ARBA00022576"/>
    </source>
</evidence>
<evidence type="ECO:0000313" key="8">
    <source>
        <dbReference type="Proteomes" id="UP000254621"/>
    </source>
</evidence>
<evidence type="ECO:0000256" key="2">
    <source>
        <dbReference type="ARBA" id="ARBA00007441"/>
    </source>
</evidence>
<dbReference type="InterPro" id="IPR015422">
    <property type="entry name" value="PyrdxlP-dep_Trfase_small"/>
</dbReference>
<dbReference type="Gene3D" id="3.40.640.10">
    <property type="entry name" value="Type I PLP-dependent aspartate aminotransferase-like (Major domain)"/>
    <property type="match status" value="1"/>
</dbReference>
<dbReference type="GO" id="GO:0030170">
    <property type="term" value="F:pyridoxal phosphate binding"/>
    <property type="evidence" value="ECO:0007669"/>
    <property type="project" value="InterPro"/>
</dbReference>
<dbReference type="Proteomes" id="UP000254621">
    <property type="component" value="Unassembled WGS sequence"/>
</dbReference>
<dbReference type="Gene3D" id="3.90.1150.10">
    <property type="entry name" value="Aspartate Aminotransferase, domain 1"/>
    <property type="match status" value="1"/>
</dbReference>
<evidence type="ECO:0000256" key="5">
    <source>
        <dbReference type="ARBA" id="ARBA00022898"/>
    </source>
</evidence>
<dbReference type="SUPFAM" id="SSF53383">
    <property type="entry name" value="PLP-dependent transferases"/>
    <property type="match status" value="1"/>
</dbReference>
<dbReference type="InterPro" id="IPR004839">
    <property type="entry name" value="Aminotransferase_I/II_large"/>
</dbReference>
<feature type="domain" description="Aminotransferase class I/classII large" evidence="6">
    <location>
        <begin position="37"/>
        <end position="126"/>
    </location>
</feature>
<dbReference type="InterPro" id="IPR015421">
    <property type="entry name" value="PyrdxlP-dep_Trfase_major"/>
</dbReference>
<sequence length="147" mass="16525">MPEVKPSLANQHNQQLANVLPSPIRVIDAEFSEIAGLIKLTLGEPDFAVPEHIKQAAKRDIDNDDSHYAQPAGHLELREAISNYLVNRFQAPRYDPNNEIAVTVGASEALFATMSGLFNPGEKLLFQHHHSQCMMRLLKFWDLKLLV</sequence>
<evidence type="ECO:0000256" key="1">
    <source>
        <dbReference type="ARBA" id="ARBA00001933"/>
    </source>
</evidence>
<protein>
    <submittedName>
        <fullName evidence="7">Aminotransferase A</fullName>
        <ecNumber evidence="7">2.6.1.-</ecNumber>
    </submittedName>
</protein>
<dbReference type="InterPro" id="IPR015424">
    <property type="entry name" value="PyrdxlP-dep_Trfase"/>
</dbReference>
<evidence type="ECO:0000259" key="6">
    <source>
        <dbReference type="Pfam" id="PF00155"/>
    </source>
</evidence>
<dbReference type="GO" id="GO:0006520">
    <property type="term" value="P:amino acid metabolic process"/>
    <property type="evidence" value="ECO:0007669"/>
    <property type="project" value="InterPro"/>
</dbReference>
<dbReference type="PANTHER" id="PTHR46383">
    <property type="entry name" value="ASPARTATE AMINOTRANSFERASE"/>
    <property type="match status" value="1"/>
</dbReference>
<comment type="cofactor">
    <cofactor evidence="1">
        <name>pyridoxal 5'-phosphate</name>
        <dbReference type="ChEBI" id="CHEBI:597326"/>
    </cofactor>
</comment>
<dbReference type="GO" id="GO:0008483">
    <property type="term" value="F:transaminase activity"/>
    <property type="evidence" value="ECO:0007669"/>
    <property type="project" value="UniProtKB-KW"/>
</dbReference>
<keyword evidence="5" id="KW-0663">Pyridoxal phosphate</keyword>
<gene>
    <name evidence="7" type="primary">patA_6</name>
    <name evidence="7" type="ORF">NCTC13645_01762</name>
</gene>
<proteinExistence type="inferred from homology"/>
<comment type="similarity">
    <text evidence="2">Belongs to the class-I pyridoxal-phosphate-dependent aminotransferase family.</text>
</comment>
<evidence type="ECO:0000313" key="7">
    <source>
        <dbReference type="EMBL" id="SUP59505.1"/>
    </source>
</evidence>
<dbReference type="InterPro" id="IPR050596">
    <property type="entry name" value="AspAT/PAT-like"/>
</dbReference>
<dbReference type="Pfam" id="PF00155">
    <property type="entry name" value="Aminotran_1_2"/>
    <property type="match status" value="1"/>
</dbReference>
<keyword evidence="3 7" id="KW-0032">Aminotransferase</keyword>
<reference evidence="7 8" key="1">
    <citation type="submission" date="2018-06" db="EMBL/GenBank/DDBJ databases">
        <authorList>
            <consortium name="Pathogen Informatics"/>
            <person name="Doyle S."/>
        </authorList>
    </citation>
    <scope>NUCLEOTIDE SEQUENCE [LARGE SCALE GENOMIC DNA]</scope>
    <source>
        <strain evidence="7 8">NCTC13645</strain>
    </source>
</reference>
<dbReference type="PANTHER" id="PTHR46383:SF3">
    <property type="entry name" value="ASPARTATE AMINOTRANSFERASE-RELATED"/>
    <property type="match status" value="1"/>
</dbReference>